<dbReference type="InterPro" id="IPR000652">
    <property type="entry name" value="Triosephosphate_isomerase"/>
</dbReference>
<comment type="pathway">
    <text evidence="2 8">Carbohydrate biosynthesis; gluconeogenesis.</text>
</comment>
<dbReference type="GO" id="GO:0046166">
    <property type="term" value="P:glyceraldehyde-3-phosphate biosynthetic process"/>
    <property type="evidence" value="ECO:0007669"/>
    <property type="project" value="TreeGrafter"/>
</dbReference>
<evidence type="ECO:0000313" key="9">
    <source>
        <dbReference type="EMBL" id="OMJ91646.1"/>
    </source>
</evidence>
<evidence type="ECO:0000256" key="4">
    <source>
        <dbReference type="ARBA" id="ARBA00011738"/>
    </source>
</evidence>
<dbReference type="GO" id="GO:0006094">
    <property type="term" value="P:gluconeogenesis"/>
    <property type="evidence" value="ECO:0007669"/>
    <property type="project" value="UniProtKB-UniPathway"/>
</dbReference>
<name>A0A1R2CRL1_9CILI</name>
<evidence type="ECO:0000256" key="1">
    <source>
        <dbReference type="ARBA" id="ARBA00004680"/>
    </source>
</evidence>
<dbReference type="PANTHER" id="PTHR21139">
    <property type="entry name" value="TRIOSEPHOSPHATE ISOMERASE"/>
    <property type="match status" value="1"/>
</dbReference>
<dbReference type="InterPro" id="IPR020861">
    <property type="entry name" value="Triosephosphate_isomerase_AS"/>
</dbReference>
<dbReference type="PROSITE" id="PS51440">
    <property type="entry name" value="TIM_2"/>
    <property type="match status" value="1"/>
</dbReference>
<dbReference type="FunFam" id="3.20.20.70:FF:000020">
    <property type="entry name" value="Triosephosphate isomerase"/>
    <property type="match status" value="1"/>
</dbReference>
<keyword evidence="10" id="KW-1185">Reference proteome</keyword>
<gene>
    <name evidence="9" type="ORF">SteCoe_5801</name>
</gene>
<evidence type="ECO:0000256" key="6">
    <source>
        <dbReference type="ARBA" id="ARBA00023152"/>
    </source>
</evidence>
<dbReference type="PROSITE" id="PS00171">
    <property type="entry name" value="TIM_1"/>
    <property type="match status" value="1"/>
</dbReference>
<dbReference type="OrthoDB" id="6715177at2759"/>
<dbReference type="PANTHER" id="PTHR21139:SF2">
    <property type="entry name" value="TRIOSEPHOSPHATE ISOMERASE"/>
    <property type="match status" value="1"/>
</dbReference>
<dbReference type="InterPro" id="IPR022896">
    <property type="entry name" value="TrioseP_Isoase_bac/euk"/>
</dbReference>
<comment type="subunit">
    <text evidence="4">Homodimer.</text>
</comment>
<comment type="pathway">
    <text evidence="1 8">Carbohydrate degradation; glycolysis; D-glyceraldehyde 3-phosphate from glycerone phosphate: step 1/1.</text>
</comment>
<comment type="catalytic activity">
    <reaction evidence="8">
        <text>D-glyceraldehyde 3-phosphate = dihydroxyacetone phosphate</text>
        <dbReference type="Rhea" id="RHEA:18585"/>
        <dbReference type="ChEBI" id="CHEBI:57642"/>
        <dbReference type="ChEBI" id="CHEBI:59776"/>
        <dbReference type="EC" id="5.3.1.1"/>
    </reaction>
</comment>
<dbReference type="Pfam" id="PF00121">
    <property type="entry name" value="TIM"/>
    <property type="match status" value="1"/>
</dbReference>
<comment type="similarity">
    <text evidence="3 8">Belongs to the triosephosphate isomerase family.</text>
</comment>
<evidence type="ECO:0000256" key="3">
    <source>
        <dbReference type="ARBA" id="ARBA00007422"/>
    </source>
</evidence>
<sequence>MESSRKLFIGGNWKSNLTVAQVNAHVNEVVNTLQIDPAKLEVLVAPTTLHLAQVKSILRPDIHLSAQSCSPENMGAFTGEVAASQLKDFGVNWVLIGHSERRSFFGETDAVVAKKVTLALAHGLNIVLCIGENLSEREGGQTFDVVARQLNAVKSAVTDWGKIVVAYEPVWAIGTGRNATPEQAQEVHVFIRRWFTENVNADVAASTRVIYGGSVTDVNARDLIGQPDVDGFLIGGASLKPAFKTIVDVSQA</sequence>
<dbReference type="CDD" id="cd00311">
    <property type="entry name" value="TIM"/>
    <property type="match status" value="1"/>
</dbReference>
<dbReference type="GO" id="GO:0019563">
    <property type="term" value="P:glycerol catabolic process"/>
    <property type="evidence" value="ECO:0007669"/>
    <property type="project" value="TreeGrafter"/>
</dbReference>
<proteinExistence type="inferred from homology"/>
<dbReference type="GO" id="GO:0006096">
    <property type="term" value="P:glycolytic process"/>
    <property type="evidence" value="ECO:0007669"/>
    <property type="project" value="UniProtKB-UniPathway"/>
</dbReference>
<evidence type="ECO:0000256" key="5">
    <source>
        <dbReference type="ARBA" id="ARBA00022432"/>
    </source>
</evidence>
<dbReference type="HAMAP" id="MF_00147_B">
    <property type="entry name" value="TIM_B"/>
    <property type="match status" value="1"/>
</dbReference>
<comment type="caution">
    <text evidence="9">The sequence shown here is derived from an EMBL/GenBank/DDBJ whole genome shotgun (WGS) entry which is preliminary data.</text>
</comment>
<dbReference type="GO" id="GO:0005829">
    <property type="term" value="C:cytosol"/>
    <property type="evidence" value="ECO:0007669"/>
    <property type="project" value="TreeGrafter"/>
</dbReference>
<keyword evidence="5 8" id="KW-0312">Gluconeogenesis</keyword>
<organism evidence="9 10">
    <name type="scientific">Stentor coeruleus</name>
    <dbReference type="NCBI Taxonomy" id="5963"/>
    <lineage>
        <taxon>Eukaryota</taxon>
        <taxon>Sar</taxon>
        <taxon>Alveolata</taxon>
        <taxon>Ciliophora</taxon>
        <taxon>Postciliodesmatophora</taxon>
        <taxon>Heterotrichea</taxon>
        <taxon>Heterotrichida</taxon>
        <taxon>Stentoridae</taxon>
        <taxon>Stentor</taxon>
    </lineage>
</organism>
<dbReference type="EC" id="5.3.1.1" evidence="8"/>
<keyword evidence="6 8" id="KW-0324">Glycolysis</keyword>
<evidence type="ECO:0000256" key="8">
    <source>
        <dbReference type="RuleBase" id="RU363013"/>
    </source>
</evidence>
<evidence type="ECO:0000256" key="7">
    <source>
        <dbReference type="ARBA" id="ARBA00023235"/>
    </source>
</evidence>
<dbReference type="NCBIfam" id="TIGR00419">
    <property type="entry name" value="tim"/>
    <property type="match status" value="1"/>
</dbReference>
<dbReference type="InterPro" id="IPR013785">
    <property type="entry name" value="Aldolase_TIM"/>
</dbReference>
<dbReference type="Proteomes" id="UP000187209">
    <property type="component" value="Unassembled WGS sequence"/>
</dbReference>
<dbReference type="UniPathway" id="UPA00138"/>
<accession>A0A1R2CRL1</accession>
<dbReference type="SUPFAM" id="SSF51351">
    <property type="entry name" value="Triosephosphate isomerase (TIM)"/>
    <property type="match status" value="1"/>
</dbReference>
<evidence type="ECO:0000313" key="10">
    <source>
        <dbReference type="Proteomes" id="UP000187209"/>
    </source>
</evidence>
<dbReference type="Gene3D" id="3.20.20.70">
    <property type="entry name" value="Aldolase class I"/>
    <property type="match status" value="1"/>
</dbReference>
<dbReference type="UniPathway" id="UPA00109">
    <property type="reaction ID" value="UER00189"/>
</dbReference>
<dbReference type="InterPro" id="IPR035990">
    <property type="entry name" value="TIM_sf"/>
</dbReference>
<dbReference type="EMBL" id="MPUH01000077">
    <property type="protein sequence ID" value="OMJ91646.1"/>
    <property type="molecule type" value="Genomic_DNA"/>
</dbReference>
<dbReference type="AlphaFoldDB" id="A0A1R2CRL1"/>
<evidence type="ECO:0000256" key="2">
    <source>
        <dbReference type="ARBA" id="ARBA00004742"/>
    </source>
</evidence>
<dbReference type="GO" id="GO:0004807">
    <property type="term" value="F:triose-phosphate isomerase activity"/>
    <property type="evidence" value="ECO:0007669"/>
    <property type="project" value="UniProtKB-EC"/>
</dbReference>
<reference evidence="9 10" key="1">
    <citation type="submission" date="2016-11" db="EMBL/GenBank/DDBJ databases">
        <title>The macronuclear genome of Stentor coeruleus: a giant cell with tiny introns.</title>
        <authorList>
            <person name="Slabodnick M."/>
            <person name="Ruby J.G."/>
            <person name="Reiff S.B."/>
            <person name="Swart E.C."/>
            <person name="Gosai S."/>
            <person name="Prabakaran S."/>
            <person name="Witkowska E."/>
            <person name="Larue G.E."/>
            <person name="Fisher S."/>
            <person name="Freeman R.M."/>
            <person name="Gunawardena J."/>
            <person name="Chu W."/>
            <person name="Stover N.A."/>
            <person name="Gregory B.D."/>
            <person name="Nowacki M."/>
            <person name="Derisi J."/>
            <person name="Roy S.W."/>
            <person name="Marshall W.F."/>
            <person name="Sood P."/>
        </authorList>
    </citation>
    <scope>NUCLEOTIDE SEQUENCE [LARGE SCALE GENOMIC DNA]</scope>
    <source>
        <strain evidence="9">WM001</strain>
    </source>
</reference>
<protein>
    <recommendedName>
        <fullName evidence="8">Triosephosphate isomerase</fullName>
        <ecNumber evidence="8">5.3.1.1</ecNumber>
    </recommendedName>
</protein>
<keyword evidence="7 8" id="KW-0413">Isomerase</keyword>